<dbReference type="EMBL" id="AMZH03007073">
    <property type="protein sequence ID" value="RRT62230.1"/>
    <property type="molecule type" value="Genomic_DNA"/>
</dbReference>
<evidence type="ECO:0000256" key="1">
    <source>
        <dbReference type="SAM" id="MobiDB-lite"/>
    </source>
</evidence>
<gene>
    <name evidence="2" type="ORF">B296_00008542</name>
</gene>
<dbReference type="AlphaFoldDB" id="A0A426ZE37"/>
<comment type="caution">
    <text evidence="2">The sequence shown here is derived from an EMBL/GenBank/DDBJ whole genome shotgun (WGS) entry which is preliminary data.</text>
</comment>
<evidence type="ECO:0000313" key="3">
    <source>
        <dbReference type="Proteomes" id="UP000287651"/>
    </source>
</evidence>
<accession>A0A426ZE37</accession>
<proteinExistence type="predicted"/>
<name>A0A426ZE37_ENSVE</name>
<organism evidence="2 3">
    <name type="scientific">Ensete ventricosum</name>
    <name type="common">Abyssinian banana</name>
    <name type="synonym">Musa ensete</name>
    <dbReference type="NCBI Taxonomy" id="4639"/>
    <lineage>
        <taxon>Eukaryota</taxon>
        <taxon>Viridiplantae</taxon>
        <taxon>Streptophyta</taxon>
        <taxon>Embryophyta</taxon>
        <taxon>Tracheophyta</taxon>
        <taxon>Spermatophyta</taxon>
        <taxon>Magnoliopsida</taxon>
        <taxon>Liliopsida</taxon>
        <taxon>Zingiberales</taxon>
        <taxon>Musaceae</taxon>
        <taxon>Ensete</taxon>
    </lineage>
</organism>
<reference evidence="2 3" key="1">
    <citation type="journal article" date="2014" name="Agronomy (Basel)">
        <title>A Draft Genome Sequence for Ensete ventricosum, the Drought-Tolerant Tree Against Hunger.</title>
        <authorList>
            <person name="Harrison J."/>
            <person name="Moore K.A."/>
            <person name="Paszkiewicz K."/>
            <person name="Jones T."/>
            <person name="Grant M."/>
            <person name="Ambacheew D."/>
            <person name="Muzemil S."/>
            <person name="Studholme D.J."/>
        </authorList>
    </citation>
    <scope>NUCLEOTIDE SEQUENCE [LARGE SCALE GENOMIC DNA]</scope>
</reference>
<dbReference type="Proteomes" id="UP000287651">
    <property type="component" value="Unassembled WGS sequence"/>
</dbReference>
<sequence>MHASNMRFVVSPSQTLQTHPMYVDSKHQGIEEDSKRGFEGDLKELCRQRDLRVGRRNGDCNDLESNSAAEADRIEGETSGSEAGDDNVSGCVKRANRPRPAGIEEKEAEEGKEKVEQEEPSEEGVWIGRCVLPNTALHELILAGYSSVSPVVMLVRDSSKLDCRHSLRYSSVMLVR</sequence>
<protein>
    <submittedName>
        <fullName evidence="2">Uncharacterized protein</fullName>
    </submittedName>
</protein>
<feature type="region of interest" description="Disordered" evidence="1">
    <location>
        <begin position="55"/>
        <end position="120"/>
    </location>
</feature>
<evidence type="ECO:0000313" key="2">
    <source>
        <dbReference type="EMBL" id="RRT62230.1"/>
    </source>
</evidence>
<feature type="compositionally biased region" description="Basic and acidic residues" evidence="1">
    <location>
        <begin position="102"/>
        <end position="117"/>
    </location>
</feature>